<evidence type="ECO:0008006" key="3">
    <source>
        <dbReference type="Google" id="ProtNLM"/>
    </source>
</evidence>
<comment type="caution">
    <text evidence="1">The sequence shown here is derived from an EMBL/GenBank/DDBJ whole genome shotgun (WGS) entry which is preliminary data.</text>
</comment>
<accession>A0A225W0A7</accession>
<dbReference type="AlphaFoldDB" id="A0A225W0A7"/>
<dbReference type="Proteomes" id="UP000198211">
    <property type="component" value="Unassembled WGS sequence"/>
</dbReference>
<dbReference type="OrthoDB" id="121795at2759"/>
<dbReference type="InterPro" id="IPR051320">
    <property type="entry name" value="Viral_Replic_Matur_Polypro"/>
</dbReference>
<name>A0A225W0A7_9STRA</name>
<evidence type="ECO:0000313" key="1">
    <source>
        <dbReference type="EMBL" id="OWZ10477.1"/>
    </source>
</evidence>
<dbReference type="PANTHER" id="PTHR33064">
    <property type="entry name" value="POL PROTEIN"/>
    <property type="match status" value="1"/>
</dbReference>
<organism evidence="1 2">
    <name type="scientific">Phytophthora megakarya</name>
    <dbReference type="NCBI Taxonomy" id="4795"/>
    <lineage>
        <taxon>Eukaryota</taxon>
        <taxon>Sar</taxon>
        <taxon>Stramenopiles</taxon>
        <taxon>Oomycota</taxon>
        <taxon>Peronosporomycetes</taxon>
        <taxon>Peronosporales</taxon>
        <taxon>Peronosporaceae</taxon>
        <taxon>Phytophthora</taxon>
    </lineage>
</organism>
<dbReference type="PANTHER" id="PTHR33064:SF37">
    <property type="entry name" value="RIBONUCLEASE H"/>
    <property type="match status" value="1"/>
</dbReference>
<reference evidence="2" key="1">
    <citation type="submission" date="2017-03" db="EMBL/GenBank/DDBJ databases">
        <title>Phytopthora megakarya and P. palmivora, two closely related causual agents of cacao black pod achieved similar genome size and gene model numbers by different mechanisms.</title>
        <authorList>
            <person name="Ali S."/>
            <person name="Shao J."/>
            <person name="Larry D.J."/>
            <person name="Kronmiller B."/>
            <person name="Shen D."/>
            <person name="Strem M.D."/>
            <person name="Melnick R.L."/>
            <person name="Guiltinan M.J."/>
            <person name="Tyler B.M."/>
            <person name="Meinhardt L.W."/>
            <person name="Bailey B.A."/>
        </authorList>
    </citation>
    <scope>NUCLEOTIDE SEQUENCE [LARGE SCALE GENOMIC DNA]</scope>
    <source>
        <strain evidence="2">zdho120</strain>
    </source>
</reference>
<sequence length="203" mass="23096">MSSVKAGGANEYHQTTDYKPTNAQVEPIAGTMPNLDVDRWLGGYWQLPLDVASQEILSYMTHEKFNTPRRKDIVVWIDDLLLYTKDADALYFQATMELWIDDLLLYTKDADAYLDKLKGVFSVVNIFGFKLSPTKSKSTARIDTLRALPYPSTAGELQQFICSINWMRTSIIDYARLVRPLQGKFDSVTEHTSKQTKRITSGI</sequence>
<keyword evidence="2" id="KW-1185">Reference proteome</keyword>
<dbReference type="Gene3D" id="3.30.70.270">
    <property type="match status" value="1"/>
</dbReference>
<proteinExistence type="predicted"/>
<dbReference type="SUPFAM" id="SSF56672">
    <property type="entry name" value="DNA/RNA polymerases"/>
    <property type="match status" value="2"/>
</dbReference>
<dbReference type="InterPro" id="IPR043502">
    <property type="entry name" value="DNA/RNA_pol_sf"/>
</dbReference>
<dbReference type="InterPro" id="IPR043128">
    <property type="entry name" value="Rev_trsase/Diguanyl_cyclase"/>
</dbReference>
<evidence type="ECO:0000313" key="2">
    <source>
        <dbReference type="Proteomes" id="UP000198211"/>
    </source>
</evidence>
<protein>
    <recommendedName>
        <fullName evidence="3">Reverse transcriptase domain-containing protein</fullName>
    </recommendedName>
</protein>
<gene>
    <name evidence="1" type="ORF">PHMEG_00016670</name>
</gene>
<dbReference type="EMBL" id="NBNE01002433">
    <property type="protein sequence ID" value="OWZ10477.1"/>
    <property type="molecule type" value="Genomic_DNA"/>
</dbReference>